<evidence type="ECO:0000313" key="2">
    <source>
        <dbReference type="Proteomes" id="UP000591071"/>
    </source>
</evidence>
<protein>
    <submittedName>
        <fullName evidence="1">Uncharacterized protein</fullName>
    </submittedName>
</protein>
<comment type="caution">
    <text evidence="1">The sequence shown here is derived from an EMBL/GenBank/DDBJ whole genome shotgun (WGS) entry which is preliminary data.</text>
</comment>
<dbReference type="AlphaFoldDB" id="A0A848BXN3"/>
<proteinExistence type="predicted"/>
<gene>
    <name evidence="1" type="ORF">HF872_10290</name>
</gene>
<accession>A0A848BXN3</accession>
<evidence type="ECO:0000313" key="1">
    <source>
        <dbReference type="EMBL" id="NME29004.1"/>
    </source>
</evidence>
<name>A0A848BXN3_9FIRM</name>
<reference evidence="1 2" key="1">
    <citation type="submission" date="2020-04" db="EMBL/GenBank/DDBJ databases">
        <authorList>
            <person name="Hitch T.C.A."/>
            <person name="Wylensek D."/>
            <person name="Clavel T."/>
        </authorList>
    </citation>
    <scope>NUCLEOTIDE SEQUENCE [LARGE SCALE GENOMIC DNA]</scope>
    <source>
        <strain evidence="1 2">Oil-RF-744-FAT-WT-6-1</strain>
    </source>
</reference>
<dbReference type="Proteomes" id="UP000591071">
    <property type="component" value="Unassembled WGS sequence"/>
</dbReference>
<dbReference type="RefSeq" id="WP_170087907.1">
    <property type="nucleotide sequence ID" value="NZ_JABAFG010000018.1"/>
</dbReference>
<dbReference type="EMBL" id="JABAFG010000018">
    <property type="protein sequence ID" value="NME29004.1"/>
    <property type="molecule type" value="Genomic_DNA"/>
</dbReference>
<sequence>MNEKKIYDIDWDLVSFCDSDIELPDHKELEQQVTHSICGGNYSLILDLVQVLNRDRDVEFFQDMVQIIFSRHDTEWIEHIDSYFFKFVSEELEVTQVFLSVALGCDIPRMQRAMLLNLYLNQRMYIRCLSIEHCRTYIRWIRRGGLEPYNLHQQNRRFSMLTDKMFQTILQAAEKGDEQTYTYYLCYASDIENIPDTDMVLESVLTSVLYQINDLHDPVLLHYILHKLQNPIRTFLMYIEEENMDALCHYALDCIRLDLLFMILWFLTPKSRQVQEADCWLKKNAEHLQNLHLQSLYEQWSQEIQDFALVPDNAEQIECIF</sequence>
<organism evidence="1 2">
    <name type="scientific">Megasphaera hexanoica</name>
    <dbReference type="NCBI Taxonomy" id="1675036"/>
    <lineage>
        <taxon>Bacteria</taxon>
        <taxon>Bacillati</taxon>
        <taxon>Bacillota</taxon>
        <taxon>Negativicutes</taxon>
        <taxon>Veillonellales</taxon>
        <taxon>Veillonellaceae</taxon>
        <taxon>Megasphaera</taxon>
    </lineage>
</organism>